<evidence type="ECO:0000256" key="1">
    <source>
        <dbReference type="SAM" id="MobiDB-lite"/>
    </source>
</evidence>
<name>A0A4D9DL55_9SAUR</name>
<comment type="caution">
    <text evidence="2">The sequence shown here is derived from an EMBL/GenBank/DDBJ whole genome shotgun (WGS) entry which is preliminary data.</text>
</comment>
<feature type="compositionally biased region" description="Pro residues" evidence="1">
    <location>
        <begin position="84"/>
        <end position="95"/>
    </location>
</feature>
<protein>
    <submittedName>
        <fullName evidence="2">Pre-mRNA-splicing factor 38A</fullName>
    </submittedName>
</protein>
<keyword evidence="3" id="KW-1185">Reference proteome</keyword>
<dbReference type="EMBL" id="QXTE01000690">
    <property type="protein sequence ID" value="TFJ96369.1"/>
    <property type="molecule type" value="Genomic_DNA"/>
</dbReference>
<feature type="compositionally biased region" description="Polar residues" evidence="1">
    <location>
        <begin position="1"/>
        <end position="24"/>
    </location>
</feature>
<gene>
    <name evidence="2" type="ORF">DR999_PMT21847</name>
</gene>
<dbReference type="Proteomes" id="UP000297703">
    <property type="component" value="Unassembled WGS sequence"/>
</dbReference>
<dbReference type="AlphaFoldDB" id="A0A4D9DL55"/>
<reference evidence="2 3" key="1">
    <citation type="submission" date="2019-04" db="EMBL/GenBank/DDBJ databases">
        <title>Draft genome of the big-headed turtle Platysternon megacephalum.</title>
        <authorList>
            <person name="Gong S."/>
        </authorList>
    </citation>
    <scope>NUCLEOTIDE SEQUENCE [LARGE SCALE GENOMIC DNA]</scope>
    <source>
        <strain evidence="2">DO16091913</strain>
        <tissue evidence="2">Muscle</tissue>
    </source>
</reference>
<organism evidence="2 3">
    <name type="scientific">Platysternon megacephalum</name>
    <name type="common">big-headed turtle</name>
    <dbReference type="NCBI Taxonomy" id="55544"/>
    <lineage>
        <taxon>Eukaryota</taxon>
        <taxon>Metazoa</taxon>
        <taxon>Chordata</taxon>
        <taxon>Craniata</taxon>
        <taxon>Vertebrata</taxon>
        <taxon>Euteleostomi</taxon>
        <taxon>Archelosauria</taxon>
        <taxon>Testudinata</taxon>
        <taxon>Testudines</taxon>
        <taxon>Cryptodira</taxon>
        <taxon>Durocryptodira</taxon>
        <taxon>Testudinoidea</taxon>
        <taxon>Platysternidae</taxon>
        <taxon>Platysternon</taxon>
    </lineage>
</organism>
<feature type="region of interest" description="Disordered" evidence="1">
    <location>
        <begin position="248"/>
        <end position="318"/>
    </location>
</feature>
<feature type="compositionally biased region" description="Basic and acidic residues" evidence="1">
    <location>
        <begin position="261"/>
        <end position="277"/>
    </location>
</feature>
<reference evidence="2 3" key="2">
    <citation type="submission" date="2019-04" db="EMBL/GenBank/DDBJ databases">
        <title>The genome sequence of big-headed turtle.</title>
        <authorList>
            <person name="Gong S."/>
        </authorList>
    </citation>
    <scope>NUCLEOTIDE SEQUENCE [LARGE SCALE GENOMIC DNA]</scope>
    <source>
        <strain evidence="2">DO16091913</strain>
        <tissue evidence="2">Muscle</tissue>
    </source>
</reference>
<feature type="region of interest" description="Disordered" evidence="1">
    <location>
        <begin position="1"/>
        <end position="28"/>
    </location>
</feature>
<evidence type="ECO:0000313" key="3">
    <source>
        <dbReference type="Proteomes" id="UP000297703"/>
    </source>
</evidence>
<feature type="region of interest" description="Disordered" evidence="1">
    <location>
        <begin position="42"/>
        <end position="117"/>
    </location>
</feature>
<feature type="compositionally biased region" description="Low complexity" evidence="1">
    <location>
        <begin position="54"/>
        <end position="70"/>
    </location>
</feature>
<accession>A0A4D9DL55</accession>
<dbReference type="STRING" id="55544.A0A4D9DL55"/>
<evidence type="ECO:0000313" key="2">
    <source>
        <dbReference type="EMBL" id="TFJ96369.1"/>
    </source>
</evidence>
<proteinExistence type="predicted"/>
<sequence>MQTKATDTGRTNSDLQEQVTNPTLLSEHGLWVKLPLGESCSLSRLNPRPASAQPHPRLAPLLPSPSSSTPRCETPLPAIRRIPPHSPTRPPPPCHKIPLPAAGSLGPSSLPHRPRDPHPPLPCSLPCLSAACLLTPQLEPPCPPQESRMPAAHLLTPVPAHRSPPHPPPDLPCMQLETLPARRSPPHSPAHPLLASSPVHLPTAHLLTSPPAARPPLLASLLPAHPPLASSLPHPPLASSLLCPPLARHVPPHSPTPAGKGSEEGRCEQLGPSERETWSGGEEEDLPGRQQQQVVGALGKGWSREGKRRGHHNPSVWRRVSGSCTKESLAFPWPIISTAHVSEPG</sequence>